<keyword evidence="7" id="KW-1185">Reference proteome</keyword>
<dbReference type="Pfam" id="PF07696">
    <property type="entry name" value="7TMR-DISMED2"/>
    <property type="match status" value="1"/>
</dbReference>
<evidence type="ECO:0000313" key="6">
    <source>
        <dbReference type="EMBL" id="RXK82853.1"/>
    </source>
</evidence>
<dbReference type="InterPro" id="IPR050482">
    <property type="entry name" value="Sensor_HK_TwoCompSys"/>
</dbReference>
<dbReference type="Pfam" id="PF07695">
    <property type="entry name" value="7TMR-DISM_7TM"/>
    <property type="match status" value="1"/>
</dbReference>
<dbReference type="InterPro" id="IPR003594">
    <property type="entry name" value="HATPase_dom"/>
</dbReference>
<dbReference type="CDD" id="cd16917">
    <property type="entry name" value="HATPase_UhpB-NarQ-NarX-like"/>
    <property type="match status" value="1"/>
</dbReference>
<dbReference type="InterPro" id="IPR005467">
    <property type="entry name" value="His_kinase_dom"/>
</dbReference>
<proteinExistence type="predicted"/>
<dbReference type="InterPro" id="IPR011623">
    <property type="entry name" value="7TMR_DISM_rcpt_extracell_dom1"/>
</dbReference>
<dbReference type="InterPro" id="IPR036890">
    <property type="entry name" value="HATPase_C_sf"/>
</dbReference>
<dbReference type="AlphaFoldDB" id="A0A4Q1D4V4"/>
<feature type="transmembrane region" description="Helical" evidence="4">
    <location>
        <begin position="263"/>
        <end position="282"/>
    </location>
</feature>
<feature type="transmembrane region" description="Helical" evidence="4">
    <location>
        <begin position="357"/>
        <end position="377"/>
    </location>
</feature>
<dbReference type="PROSITE" id="PS50109">
    <property type="entry name" value="HIS_KIN"/>
    <property type="match status" value="1"/>
</dbReference>
<feature type="domain" description="Histidine kinase" evidence="5">
    <location>
        <begin position="445"/>
        <end position="633"/>
    </location>
</feature>
<dbReference type="Gene3D" id="3.30.565.10">
    <property type="entry name" value="Histidine kinase-like ATPase, C-terminal domain"/>
    <property type="match status" value="1"/>
</dbReference>
<feature type="transmembrane region" description="Helical" evidence="4">
    <location>
        <begin position="294"/>
        <end position="313"/>
    </location>
</feature>
<evidence type="ECO:0000256" key="2">
    <source>
        <dbReference type="ARBA" id="ARBA00022777"/>
    </source>
</evidence>
<evidence type="ECO:0000256" key="1">
    <source>
        <dbReference type="ARBA" id="ARBA00022679"/>
    </source>
</evidence>
<reference evidence="6 7" key="1">
    <citation type="submission" date="2019-01" db="EMBL/GenBank/DDBJ databases">
        <title>Filimonas sp. strain TTM-71.</title>
        <authorList>
            <person name="Chen W.-M."/>
        </authorList>
    </citation>
    <scope>NUCLEOTIDE SEQUENCE [LARGE SCALE GENOMIC DNA]</scope>
    <source>
        <strain evidence="6 7">TTM-71</strain>
    </source>
</reference>
<organism evidence="6 7">
    <name type="scientific">Filimonas effusa</name>
    <dbReference type="NCBI Taxonomy" id="2508721"/>
    <lineage>
        <taxon>Bacteria</taxon>
        <taxon>Pseudomonadati</taxon>
        <taxon>Bacteroidota</taxon>
        <taxon>Chitinophagia</taxon>
        <taxon>Chitinophagales</taxon>
        <taxon>Chitinophagaceae</taxon>
        <taxon>Filimonas</taxon>
    </lineage>
</organism>
<name>A0A4Q1D4V4_9BACT</name>
<keyword evidence="3" id="KW-0902">Two-component regulatory system</keyword>
<accession>A0A4Q1D4V4</accession>
<dbReference type="SUPFAM" id="SSF55874">
    <property type="entry name" value="ATPase domain of HSP90 chaperone/DNA topoisomerase II/histidine kinase"/>
    <property type="match status" value="1"/>
</dbReference>
<feature type="transmembrane region" description="Helical" evidence="4">
    <location>
        <begin position="226"/>
        <end position="243"/>
    </location>
</feature>
<dbReference type="PANTHER" id="PTHR24421">
    <property type="entry name" value="NITRATE/NITRITE SENSOR PROTEIN NARX-RELATED"/>
    <property type="match status" value="1"/>
</dbReference>
<evidence type="ECO:0000256" key="4">
    <source>
        <dbReference type="SAM" id="Phobius"/>
    </source>
</evidence>
<dbReference type="GO" id="GO:0000160">
    <property type="term" value="P:phosphorelay signal transduction system"/>
    <property type="evidence" value="ECO:0007669"/>
    <property type="project" value="UniProtKB-KW"/>
</dbReference>
<dbReference type="OrthoDB" id="9760839at2"/>
<keyword evidence="4" id="KW-1133">Transmembrane helix</keyword>
<evidence type="ECO:0000313" key="7">
    <source>
        <dbReference type="Proteomes" id="UP000290545"/>
    </source>
</evidence>
<dbReference type="Gene3D" id="1.20.5.1930">
    <property type="match status" value="1"/>
</dbReference>
<comment type="caution">
    <text evidence="6">The sequence shown here is derived from an EMBL/GenBank/DDBJ whole genome shotgun (WGS) entry which is preliminary data.</text>
</comment>
<dbReference type="Proteomes" id="UP000290545">
    <property type="component" value="Unassembled WGS sequence"/>
</dbReference>
<gene>
    <name evidence="6" type="ORF">ESB13_12010</name>
</gene>
<dbReference type="EMBL" id="SDHZ01000002">
    <property type="protein sequence ID" value="RXK82853.1"/>
    <property type="molecule type" value="Genomic_DNA"/>
</dbReference>
<protein>
    <recommendedName>
        <fullName evidence="5">Histidine kinase domain-containing protein</fullName>
    </recommendedName>
</protein>
<feature type="transmembrane region" description="Helical" evidence="4">
    <location>
        <begin position="325"/>
        <end position="345"/>
    </location>
</feature>
<keyword evidence="4" id="KW-0472">Membrane</keyword>
<dbReference type="PANTHER" id="PTHR24421:SF59">
    <property type="entry name" value="OXYGEN SENSOR HISTIDINE KINASE NREB"/>
    <property type="match status" value="1"/>
</dbReference>
<evidence type="ECO:0000259" key="5">
    <source>
        <dbReference type="PROSITE" id="PS50109"/>
    </source>
</evidence>
<evidence type="ECO:0000256" key="3">
    <source>
        <dbReference type="ARBA" id="ARBA00023012"/>
    </source>
</evidence>
<dbReference type="GO" id="GO:0016301">
    <property type="term" value="F:kinase activity"/>
    <property type="evidence" value="ECO:0007669"/>
    <property type="project" value="UniProtKB-KW"/>
</dbReference>
<dbReference type="InterPro" id="IPR011622">
    <property type="entry name" value="7TMR_DISM_rcpt_extracell_dom2"/>
</dbReference>
<sequence>MTLKNTFFKVVNANFTMYLVKDAMRRLNPLLFLLIILFPAGLLQARPDDSTITLMRIWEDSSRTATAREAFRLLKKGSFSVMPAPALKPGFTSSVFWMAIDARQAPAGNDWYLVTDNAHINRLEWYGVTNDGSIHRLSVTGDYYPFEQRPLQYSSFVFPFTAGFETYLLLVDKHHESLNVNFTIRSAAQLLAAASRENLLNGLLTGIVVLIILFGWFLFATTRDRVYFWYSLYVLSVTLWIWADKGLGFHYLWPEWTYFPSRSRPLFAVLNMIASLQFLQVFTQMNRASWYHKVITAGKLVMGIMALLILAPIPYQQMNEPTMYFLRILAATSFAAILVVLVYLVRRALGGSREAKVYLLAIVVFAFCALAEALYHMGLIALPSYLEKYSMFTGIVLEMIIITFGLASRFNSYRRDKEELLVQMNIQQKQLTDTIVAVQENERKVLADQLHDELGSMLSLASLNISALPQDEKREQAAVILGMVTHTVRNISHQLTPVAIEKYGFRHATEDLVRLANTSGKLNITLVFIGFEGEQPYAVTFHNTLYRIIQELVQNIIKHAGATQALVQVVEHDDVVSILVEDNGRGIPRHVQEQGNLFLRSIRTKVAYLEGQMNVENVLPQGSLVNIEIPLSYQKNSTK</sequence>
<dbReference type="Pfam" id="PF02518">
    <property type="entry name" value="HATPase_c"/>
    <property type="match status" value="1"/>
</dbReference>
<keyword evidence="2" id="KW-0418">Kinase</keyword>
<keyword evidence="1" id="KW-0808">Transferase</keyword>
<feature type="transmembrane region" description="Helical" evidence="4">
    <location>
        <begin position="389"/>
        <end position="407"/>
    </location>
</feature>
<dbReference type="Gene3D" id="2.60.40.2380">
    <property type="match status" value="1"/>
</dbReference>
<keyword evidence="4" id="KW-0812">Transmembrane</keyword>
<feature type="transmembrane region" description="Helical" evidence="4">
    <location>
        <begin position="199"/>
        <end position="219"/>
    </location>
</feature>